<dbReference type="EMBL" id="JAAROP010000003">
    <property type="protein sequence ID" value="MBC1322412.1"/>
    <property type="molecule type" value="Genomic_DNA"/>
</dbReference>
<feature type="transmembrane region" description="Helical" evidence="1">
    <location>
        <begin position="6"/>
        <end position="29"/>
    </location>
</feature>
<evidence type="ECO:0000256" key="1">
    <source>
        <dbReference type="SAM" id="Phobius"/>
    </source>
</evidence>
<keyword evidence="1" id="KW-0812">Transmembrane</keyword>
<comment type="caution">
    <text evidence="2">The sequence shown here is derived from an EMBL/GenBank/DDBJ whole genome shotgun (WGS) entry which is preliminary data.</text>
</comment>
<proteinExistence type="predicted"/>
<keyword evidence="1" id="KW-1133">Transmembrane helix</keyword>
<keyword evidence="4" id="KW-1185">Reference proteome</keyword>
<reference evidence="3 4" key="1">
    <citation type="submission" date="2017-09" db="EMBL/GenBank/DDBJ databases">
        <title>Draft Genomes of 144 Listeria Monocytogenes isolates from foods.</title>
        <authorList>
            <person name="Wu C.H."/>
            <person name="Ng J."/>
            <person name="Kiang D."/>
            <person name="Chen C.-Y."/>
            <person name="Frink S."/>
            <person name="Lafrades M."/>
            <person name="Morales C."/>
            <person name="Park P."/>
            <person name="Zwick M."/>
        </authorList>
    </citation>
    <scope>NUCLEOTIDE SEQUENCE [LARGE SCALE GENOMIC DNA]</scope>
    <source>
        <strain evidence="3 4">CDPHFDLB-F14M01633.75-2</strain>
    </source>
</reference>
<dbReference type="RefSeq" id="WP_097350752.1">
    <property type="nucleotide sequence ID" value="NZ_CP122330.1"/>
</dbReference>
<dbReference type="Proteomes" id="UP000219632">
    <property type="component" value="Unassembled WGS sequence"/>
</dbReference>
<feature type="transmembrane region" description="Helical" evidence="1">
    <location>
        <begin position="41"/>
        <end position="63"/>
    </location>
</feature>
<evidence type="ECO:0000313" key="5">
    <source>
        <dbReference type="Proteomes" id="UP000522007"/>
    </source>
</evidence>
<dbReference type="AlphaFoldDB" id="A0A7X0T4I9"/>
<accession>A0A7X0T4I9</accession>
<protein>
    <submittedName>
        <fullName evidence="2">Uncharacterized protein</fullName>
    </submittedName>
</protein>
<dbReference type="EMBL" id="NYPG01000006">
    <property type="protein sequence ID" value="PDK40692.1"/>
    <property type="molecule type" value="Genomic_DNA"/>
</dbReference>
<organism evidence="2 5">
    <name type="scientific">Listeria welshimeri</name>
    <dbReference type="NCBI Taxonomy" id="1643"/>
    <lineage>
        <taxon>Bacteria</taxon>
        <taxon>Bacillati</taxon>
        <taxon>Bacillota</taxon>
        <taxon>Bacilli</taxon>
        <taxon>Bacillales</taxon>
        <taxon>Listeriaceae</taxon>
        <taxon>Listeria</taxon>
    </lineage>
</organism>
<evidence type="ECO:0000313" key="4">
    <source>
        <dbReference type="Proteomes" id="UP000219632"/>
    </source>
</evidence>
<keyword evidence="1" id="KW-0472">Membrane</keyword>
<name>A0A7X0T4I9_LISWE</name>
<reference evidence="2 5" key="2">
    <citation type="submission" date="2020-03" db="EMBL/GenBank/DDBJ databases">
        <title>Soil Listeria distribution.</title>
        <authorList>
            <person name="Liao J."/>
            <person name="Wiedmann M."/>
        </authorList>
    </citation>
    <scope>NUCLEOTIDE SEQUENCE [LARGE SCALE GENOMIC DNA]</scope>
    <source>
        <strain evidence="2 5">FSL L7-1829</strain>
    </source>
</reference>
<sequence length="138" mass="15497">MGLVVMFFPILMIFSLMLGLAAKALLAIWVYKDAEQRGMNAILWCLLMVFVNVLIILVIYLIVRTKGEVMKKNLGLLFGGLGVAVVNTFIAIIVFIIIIFSIASGGGGMHNMMDGYNYDDNYNYDDSYDYDTDTWDDI</sequence>
<evidence type="ECO:0000313" key="2">
    <source>
        <dbReference type="EMBL" id="MBC1322412.1"/>
    </source>
</evidence>
<evidence type="ECO:0000313" key="3">
    <source>
        <dbReference type="EMBL" id="PDK40692.1"/>
    </source>
</evidence>
<feature type="transmembrane region" description="Helical" evidence="1">
    <location>
        <begin position="75"/>
        <end position="103"/>
    </location>
</feature>
<dbReference type="Proteomes" id="UP000522007">
    <property type="component" value="Unassembled WGS sequence"/>
</dbReference>
<gene>
    <name evidence="3" type="ORF">AFZ32_11525</name>
    <name evidence="2" type="ORF">HB853_05585</name>
</gene>